<dbReference type="InterPro" id="IPR011006">
    <property type="entry name" value="CheY-like_superfamily"/>
</dbReference>
<keyword evidence="4" id="KW-0238">DNA-binding</keyword>
<name>A0A1F7HKK0_9BACT</name>
<evidence type="ECO:0000313" key="9">
    <source>
        <dbReference type="Proteomes" id="UP000178098"/>
    </source>
</evidence>
<organism evidence="8 9">
    <name type="scientific">Candidatus Roizmanbacteria bacterium RIFCSPHIGHO2_02_FULL_43_11</name>
    <dbReference type="NCBI Taxonomy" id="1802043"/>
    <lineage>
        <taxon>Bacteria</taxon>
        <taxon>Candidatus Roizmaniibacteriota</taxon>
    </lineage>
</organism>
<dbReference type="EMBL" id="MFZT01000012">
    <property type="protein sequence ID" value="OGK31645.1"/>
    <property type="molecule type" value="Genomic_DNA"/>
</dbReference>
<gene>
    <name evidence="8" type="ORF">A3D08_03375</name>
</gene>
<evidence type="ECO:0000256" key="1">
    <source>
        <dbReference type="ARBA" id="ARBA00022553"/>
    </source>
</evidence>
<accession>A0A1F7HKK0</accession>
<dbReference type="InterPro" id="IPR050595">
    <property type="entry name" value="Bact_response_regulator"/>
</dbReference>
<dbReference type="InterPro" id="IPR001789">
    <property type="entry name" value="Sig_transdc_resp-reg_receiver"/>
</dbReference>
<keyword evidence="2" id="KW-0902">Two-component regulatory system</keyword>
<evidence type="ECO:0000259" key="7">
    <source>
        <dbReference type="PROSITE" id="PS50110"/>
    </source>
</evidence>
<dbReference type="GO" id="GO:0000160">
    <property type="term" value="P:phosphorelay signal transduction system"/>
    <property type="evidence" value="ECO:0007669"/>
    <property type="project" value="UniProtKB-KW"/>
</dbReference>
<evidence type="ECO:0000256" key="4">
    <source>
        <dbReference type="ARBA" id="ARBA00023125"/>
    </source>
</evidence>
<dbReference type="PANTHER" id="PTHR44591:SF14">
    <property type="entry name" value="PROTEIN PILG"/>
    <property type="match status" value="1"/>
</dbReference>
<dbReference type="FunFam" id="3.40.50.2300:FF:000001">
    <property type="entry name" value="DNA-binding response regulator PhoB"/>
    <property type="match status" value="1"/>
</dbReference>
<keyword evidence="3" id="KW-0805">Transcription regulation</keyword>
<evidence type="ECO:0000313" key="8">
    <source>
        <dbReference type="EMBL" id="OGK31645.1"/>
    </source>
</evidence>
<dbReference type="SMART" id="SM00448">
    <property type="entry name" value="REC"/>
    <property type="match status" value="1"/>
</dbReference>
<protein>
    <recommendedName>
        <fullName evidence="7">Response regulatory domain-containing protein</fullName>
    </recommendedName>
</protein>
<evidence type="ECO:0000256" key="2">
    <source>
        <dbReference type="ARBA" id="ARBA00023012"/>
    </source>
</evidence>
<evidence type="ECO:0000256" key="6">
    <source>
        <dbReference type="PROSITE-ProRule" id="PRU00169"/>
    </source>
</evidence>
<dbReference type="Proteomes" id="UP000178098">
    <property type="component" value="Unassembled WGS sequence"/>
</dbReference>
<dbReference type="AlphaFoldDB" id="A0A1F7HKK0"/>
<keyword evidence="1 6" id="KW-0597">Phosphoprotein</keyword>
<sequence>MDTKNTKKRILVVDDDTYIRDIYQELLTDENYDVNVAFDGEDALHKVQNTEYDLIVLDVMMPKLDGIGFLKELGKLETDHKPVVILTTNLAHDEVVQEALSLGAKTYITKSDTSPEEFIAKIKGYL</sequence>
<feature type="modified residue" description="4-aspartylphosphate" evidence="6">
    <location>
        <position position="58"/>
    </location>
</feature>
<dbReference type="GO" id="GO:0003677">
    <property type="term" value="F:DNA binding"/>
    <property type="evidence" value="ECO:0007669"/>
    <property type="project" value="UniProtKB-KW"/>
</dbReference>
<dbReference type="CDD" id="cd17574">
    <property type="entry name" value="REC_OmpR"/>
    <property type="match status" value="1"/>
</dbReference>
<dbReference type="SUPFAM" id="SSF52172">
    <property type="entry name" value="CheY-like"/>
    <property type="match status" value="1"/>
</dbReference>
<evidence type="ECO:0000256" key="3">
    <source>
        <dbReference type="ARBA" id="ARBA00023015"/>
    </source>
</evidence>
<evidence type="ECO:0000256" key="5">
    <source>
        <dbReference type="ARBA" id="ARBA00023163"/>
    </source>
</evidence>
<dbReference type="PROSITE" id="PS50110">
    <property type="entry name" value="RESPONSE_REGULATORY"/>
    <property type="match status" value="1"/>
</dbReference>
<dbReference type="Gene3D" id="3.40.50.2300">
    <property type="match status" value="1"/>
</dbReference>
<dbReference type="Pfam" id="PF00072">
    <property type="entry name" value="Response_reg"/>
    <property type="match status" value="1"/>
</dbReference>
<dbReference type="PANTHER" id="PTHR44591">
    <property type="entry name" value="STRESS RESPONSE REGULATOR PROTEIN 1"/>
    <property type="match status" value="1"/>
</dbReference>
<keyword evidence="5" id="KW-0804">Transcription</keyword>
<proteinExistence type="predicted"/>
<comment type="caution">
    <text evidence="8">The sequence shown here is derived from an EMBL/GenBank/DDBJ whole genome shotgun (WGS) entry which is preliminary data.</text>
</comment>
<feature type="domain" description="Response regulatory" evidence="7">
    <location>
        <begin position="9"/>
        <end position="125"/>
    </location>
</feature>
<reference evidence="8 9" key="1">
    <citation type="journal article" date="2016" name="Nat. Commun.">
        <title>Thousands of microbial genomes shed light on interconnected biogeochemical processes in an aquifer system.</title>
        <authorList>
            <person name="Anantharaman K."/>
            <person name="Brown C.T."/>
            <person name="Hug L.A."/>
            <person name="Sharon I."/>
            <person name="Castelle C.J."/>
            <person name="Probst A.J."/>
            <person name="Thomas B.C."/>
            <person name="Singh A."/>
            <person name="Wilkins M.J."/>
            <person name="Karaoz U."/>
            <person name="Brodie E.L."/>
            <person name="Williams K.H."/>
            <person name="Hubbard S.S."/>
            <person name="Banfield J.F."/>
        </authorList>
    </citation>
    <scope>NUCLEOTIDE SEQUENCE [LARGE SCALE GENOMIC DNA]</scope>
</reference>